<dbReference type="RefSeq" id="WP_326833051.1">
    <property type="nucleotide sequence ID" value="NZ_VWSJ01000001.1"/>
</dbReference>
<dbReference type="EC" id="4.2.1.136" evidence="19"/>
<evidence type="ECO:0000256" key="8">
    <source>
        <dbReference type="ARBA" id="ARBA00022857"/>
    </source>
</evidence>
<evidence type="ECO:0000256" key="4">
    <source>
        <dbReference type="ARBA" id="ARBA00009524"/>
    </source>
</evidence>
<reference evidence="22 23" key="1">
    <citation type="submission" date="2019-09" db="EMBL/GenBank/DDBJ databases">
        <authorList>
            <person name="Silva M."/>
            <person name="Pereira G."/>
            <person name="Lopes-Da-Costa L."/>
            <person name="Silva E."/>
        </authorList>
    </citation>
    <scope>NUCLEOTIDE SEQUENCE [LARGE SCALE GENOMIC DNA]</scope>
    <source>
        <strain evidence="22 23">FMV-PI01</strain>
    </source>
</reference>
<evidence type="ECO:0000256" key="3">
    <source>
        <dbReference type="ARBA" id="ARBA00006001"/>
    </source>
</evidence>
<dbReference type="PROSITE" id="PS51383">
    <property type="entry name" value="YJEF_C_3"/>
    <property type="match status" value="1"/>
</dbReference>
<feature type="binding site" evidence="18">
    <location>
        <position position="112"/>
    </location>
    <ligand>
        <name>K(+)</name>
        <dbReference type="ChEBI" id="CHEBI:29103"/>
    </ligand>
</feature>
<keyword evidence="10 17" id="KW-0520">NAD</keyword>
<comment type="similarity">
    <text evidence="17">Belongs to the NnrD/CARKD family.</text>
</comment>
<evidence type="ECO:0000256" key="5">
    <source>
        <dbReference type="ARBA" id="ARBA00022723"/>
    </source>
</evidence>
<dbReference type="GO" id="GO:0110051">
    <property type="term" value="P:metabolite repair"/>
    <property type="evidence" value="ECO:0007669"/>
    <property type="project" value="TreeGrafter"/>
</dbReference>
<evidence type="ECO:0000256" key="19">
    <source>
        <dbReference type="PIRNR" id="PIRNR017184"/>
    </source>
</evidence>
<evidence type="ECO:0000256" key="12">
    <source>
        <dbReference type="ARBA" id="ARBA00023239"/>
    </source>
</evidence>
<evidence type="ECO:0000256" key="7">
    <source>
        <dbReference type="ARBA" id="ARBA00022840"/>
    </source>
</evidence>
<dbReference type="InterPro" id="IPR000631">
    <property type="entry name" value="CARKD"/>
</dbReference>
<dbReference type="PROSITE" id="PS01050">
    <property type="entry name" value="YJEF_C_2"/>
    <property type="match status" value="1"/>
</dbReference>
<comment type="catalytic activity">
    <reaction evidence="16 17 19">
        <text>(6S)-NADPHX + ADP = AMP + phosphate + NADPH + H(+)</text>
        <dbReference type="Rhea" id="RHEA:32235"/>
        <dbReference type="ChEBI" id="CHEBI:15378"/>
        <dbReference type="ChEBI" id="CHEBI:43474"/>
        <dbReference type="ChEBI" id="CHEBI:57783"/>
        <dbReference type="ChEBI" id="CHEBI:64076"/>
        <dbReference type="ChEBI" id="CHEBI:456215"/>
        <dbReference type="ChEBI" id="CHEBI:456216"/>
        <dbReference type="EC" id="4.2.1.136"/>
    </reaction>
</comment>
<evidence type="ECO:0000256" key="9">
    <source>
        <dbReference type="ARBA" id="ARBA00022958"/>
    </source>
</evidence>
<evidence type="ECO:0000256" key="15">
    <source>
        <dbReference type="ARBA" id="ARBA00048238"/>
    </source>
</evidence>
<comment type="cofactor">
    <cofactor evidence="17">
        <name>Mg(2+)</name>
        <dbReference type="ChEBI" id="CHEBI:18420"/>
    </cofactor>
</comment>
<dbReference type="Pfam" id="PF03853">
    <property type="entry name" value="YjeF_N"/>
    <property type="match status" value="1"/>
</dbReference>
<dbReference type="PROSITE" id="PS51385">
    <property type="entry name" value="YJEF_N"/>
    <property type="match status" value="1"/>
</dbReference>
<evidence type="ECO:0000259" key="21">
    <source>
        <dbReference type="PROSITE" id="PS51385"/>
    </source>
</evidence>
<feature type="binding site" evidence="18">
    <location>
        <begin position="116"/>
        <end position="122"/>
    </location>
    <ligand>
        <name>(6S)-NADPHX</name>
        <dbReference type="ChEBI" id="CHEBI:64076"/>
    </ligand>
</feature>
<comment type="similarity">
    <text evidence="4 19">In the C-terminal section; belongs to the NnrD/CARKD family.</text>
</comment>
<name>A0A6L5WFU6_9BACT</name>
<dbReference type="PANTHER" id="PTHR12592">
    <property type="entry name" value="ATP-DEPENDENT (S)-NAD(P)H-HYDRATE DEHYDRATASE FAMILY MEMBER"/>
    <property type="match status" value="1"/>
</dbReference>
<dbReference type="HAMAP" id="MF_01966">
    <property type="entry name" value="NADHX_epimerase"/>
    <property type="match status" value="1"/>
</dbReference>
<keyword evidence="6 17" id="KW-0547">Nucleotide-binding</keyword>
<dbReference type="NCBIfam" id="TIGR00196">
    <property type="entry name" value="yjeF_cterm"/>
    <property type="match status" value="1"/>
</dbReference>
<evidence type="ECO:0000256" key="16">
    <source>
        <dbReference type="ARBA" id="ARBA00049209"/>
    </source>
</evidence>
<dbReference type="InterPro" id="IPR029056">
    <property type="entry name" value="Ribokinase-like"/>
</dbReference>
<feature type="binding site" evidence="17">
    <location>
        <position position="335"/>
    </location>
    <ligand>
        <name>(6S)-NADPHX</name>
        <dbReference type="ChEBI" id="CHEBI:64076"/>
    </ligand>
</feature>
<keyword evidence="13" id="KW-0511">Multifunctional enzyme</keyword>
<dbReference type="HAMAP" id="MF_01965">
    <property type="entry name" value="NADHX_dehydratase"/>
    <property type="match status" value="1"/>
</dbReference>
<sequence>MQKLFLDTANLDLECVNLGINQEILMENAASGVENIIREKLEKNSKILVVCGTGNNAADGLCLARRISGDYDVSILLVSENLNKMAKFQLEILEKVGVKKTTEIYGFDCYVDAIFGSGLNRDLDDKVKDIIFKINSIPAFKIAIDIPTGINKFGQVIDKQTVFKSDITVAMGTLKLGFYLDVAKDFVGEVRVANLGVSRIKFEKTTNYFLLENNDIKLPLRDKFNVNKGDFGHLYVISGDMEGAGILAALAANALGAGLVSLVSDKRLFNLPYQLMQKSSLKNAKFVVAGPGLGEKNINLDELTNKICVIDADLCYKKNIINLLKNNPNLVITPHPKEFSSLLRLANIADVSVSEIQDNRFKFAKIWSEKFDSVLVLKGANTIIAKNGYLYICDLGNQALAKGGSGDVLAGFIGAFLTQNYSILDASINGVLAHALSLNNFSKNSYSLTPLDIIEGVKCL</sequence>
<dbReference type="GO" id="GO:0052856">
    <property type="term" value="F:NAD(P)HX epimerase activity"/>
    <property type="evidence" value="ECO:0007669"/>
    <property type="project" value="UniProtKB-UniRule"/>
</dbReference>
<dbReference type="Proteomes" id="UP000476338">
    <property type="component" value="Unassembled WGS sequence"/>
</dbReference>
<evidence type="ECO:0000256" key="17">
    <source>
        <dbReference type="HAMAP-Rule" id="MF_01965"/>
    </source>
</evidence>
<evidence type="ECO:0000256" key="6">
    <source>
        <dbReference type="ARBA" id="ARBA00022741"/>
    </source>
</evidence>
<evidence type="ECO:0000256" key="10">
    <source>
        <dbReference type="ARBA" id="ARBA00023027"/>
    </source>
</evidence>
<proteinExistence type="inferred from homology"/>
<feature type="binding site" evidence="18">
    <location>
        <position position="148"/>
    </location>
    <ligand>
        <name>K(+)</name>
        <dbReference type="ChEBI" id="CHEBI:29103"/>
    </ligand>
</feature>
<dbReference type="SUPFAM" id="SSF64153">
    <property type="entry name" value="YjeF N-terminal domain-like"/>
    <property type="match status" value="1"/>
</dbReference>
<dbReference type="CDD" id="cd01171">
    <property type="entry name" value="YXKO-related"/>
    <property type="match status" value="1"/>
</dbReference>
<keyword evidence="23" id="KW-1185">Reference proteome</keyword>
<protein>
    <recommendedName>
        <fullName evidence="19">Bifunctional NAD(P)H-hydrate repair enzyme</fullName>
    </recommendedName>
    <alternativeName>
        <fullName evidence="19">Nicotinamide nucleotide repair protein</fullName>
    </alternativeName>
    <domain>
        <recommendedName>
            <fullName evidence="19">ADP-dependent (S)-NAD(P)H-hydrate dehydratase</fullName>
            <ecNumber evidence="19">4.2.1.136</ecNumber>
        </recommendedName>
        <alternativeName>
            <fullName evidence="19">ADP-dependent NAD(P)HX dehydratase</fullName>
        </alternativeName>
    </domain>
    <domain>
        <recommendedName>
            <fullName evidence="19">NAD(P)H-hydrate epimerase</fullName>
            <ecNumber evidence="19">5.1.99.6</ecNumber>
        </recommendedName>
    </domain>
</protein>
<evidence type="ECO:0000256" key="1">
    <source>
        <dbReference type="ARBA" id="ARBA00000013"/>
    </source>
</evidence>
<dbReference type="PANTHER" id="PTHR12592:SF0">
    <property type="entry name" value="ATP-DEPENDENT (S)-NAD(P)H-HYDRATE DEHYDRATASE"/>
    <property type="match status" value="1"/>
</dbReference>
<feature type="binding site" evidence="18">
    <location>
        <position position="56"/>
    </location>
    <ligand>
        <name>K(+)</name>
        <dbReference type="ChEBI" id="CHEBI:29103"/>
    </ligand>
</feature>
<feature type="binding site" evidence="17">
    <location>
        <begin position="378"/>
        <end position="382"/>
    </location>
    <ligand>
        <name>AMP</name>
        <dbReference type="ChEBI" id="CHEBI:456215"/>
    </ligand>
</feature>
<evidence type="ECO:0000256" key="13">
    <source>
        <dbReference type="ARBA" id="ARBA00023268"/>
    </source>
</evidence>
<comment type="similarity">
    <text evidence="18">Belongs to the NnrE/AIBP family.</text>
</comment>
<comment type="catalytic activity">
    <reaction evidence="1 18 19">
        <text>(6R)-NADHX = (6S)-NADHX</text>
        <dbReference type="Rhea" id="RHEA:32215"/>
        <dbReference type="ChEBI" id="CHEBI:64074"/>
        <dbReference type="ChEBI" id="CHEBI:64075"/>
        <dbReference type="EC" id="5.1.99.6"/>
    </reaction>
</comment>
<gene>
    <name evidence="17" type="primary">nnrD</name>
    <name evidence="18" type="synonym">nnrE</name>
    <name evidence="22" type="ORF">F1B92_00870</name>
</gene>
<evidence type="ECO:0000256" key="2">
    <source>
        <dbReference type="ARBA" id="ARBA00000909"/>
    </source>
</evidence>
<dbReference type="GO" id="GO:0052855">
    <property type="term" value="F:ADP-dependent NAD(P)H-hydrate dehydratase activity"/>
    <property type="evidence" value="ECO:0007669"/>
    <property type="project" value="UniProtKB-UniRule"/>
</dbReference>
<comment type="caution">
    <text evidence="18">Lacks conserved residue(s) required for the propagation of feature annotation.</text>
</comment>
<accession>A0A6L5WFU6</accession>
<keyword evidence="8 17" id="KW-0521">NADP</keyword>
<evidence type="ECO:0000256" key="11">
    <source>
        <dbReference type="ARBA" id="ARBA00023235"/>
    </source>
</evidence>
<dbReference type="InterPro" id="IPR017953">
    <property type="entry name" value="Carbohydrate_kinase_pred_CS"/>
</dbReference>
<keyword evidence="5 18" id="KW-0479">Metal-binding</keyword>
<keyword evidence="12 17" id="KW-0456">Lyase</keyword>
<evidence type="ECO:0000313" key="22">
    <source>
        <dbReference type="EMBL" id="MSN95759.1"/>
    </source>
</evidence>
<comment type="catalytic activity">
    <reaction evidence="15 17 19">
        <text>(6S)-NADHX + ADP = AMP + phosphate + NADH + H(+)</text>
        <dbReference type="Rhea" id="RHEA:32223"/>
        <dbReference type="ChEBI" id="CHEBI:15378"/>
        <dbReference type="ChEBI" id="CHEBI:43474"/>
        <dbReference type="ChEBI" id="CHEBI:57945"/>
        <dbReference type="ChEBI" id="CHEBI:64074"/>
        <dbReference type="ChEBI" id="CHEBI:456215"/>
        <dbReference type="ChEBI" id="CHEBI:456216"/>
        <dbReference type="EC" id="4.2.1.136"/>
    </reaction>
</comment>
<keyword evidence="11 18" id="KW-0413">Isomerase</keyword>
<feature type="binding site" evidence="17">
    <location>
        <position position="292"/>
    </location>
    <ligand>
        <name>(6S)-NADPHX</name>
        <dbReference type="ChEBI" id="CHEBI:64076"/>
    </ligand>
</feature>
<feature type="binding site" evidence="17">
    <location>
        <position position="407"/>
    </location>
    <ligand>
        <name>(6S)-NADPHX</name>
        <dbReference type="ChEBI" id="CHEBI:64076"/>
    </ligand>
</feature>
<dbReference type="Pfam" id="PF01256">
    <property type="entry name" value="Carb_kinase"/>
    <property type="match status" value="1"/>
</dbReference>
<evidence type="ECO:0000256" key="18">
    <source>
        <dbReference type="HAMAP-Rule" id="MF_01966"/>
    </source>
</evidence>
<comment type="function">
    <text evidence="14 19">Bifunctional enzyme that catalyzes the epimerization of the S- and R-forms of NAD(P)HX and the dehydration of the S-form of NAD(P)HX at the expense of ADP, which is converted to AMP. This allows the repair of both epimers of NAD(P)HX, a damaged form of NAD(P)H that is a result of enzymatic or heat-dependent hydration.</text>
</comment>
<dbReference type="InterPro" id="IPR036652">
    <property type="entry name" value="YjeF_N_dom_sf"/>
</dbReference>
<dbReference type="Gene3D" id="3.40.1190.20">
    <property type="match status" value="1"/>
</dbReference>
<comment type="function">
    <text evidence="17">Catalyzes the dehydration of the S-form of NAD(P)HX at the expense of ADP, which is converted to AMP. Together with NAD(P)HX epimerase, which catalyzes the epimerization of the S- and R-forms, the enzyme allows the repair of both epimers of NAD(P)HX, a damaged form of NAD(P)H that is a result of enzymatic or heat-dependent hydration.</text>
</comment>
<evidence type="ECO:0000313" key="23">
    <source>
        <dbReference type="Proteomes" id="UP000476338"/>
    </source>
</evidence>
<dbReference type="NCBIfam" id="TIGR00197">
    <property type="entry name" value="yjeF_nterm"/>
    <property type="match status" value="1"/>
</dbReference>
<evidence type="ECO:0000256" key="14">
    <source>
        <dbReference type="ARBA" id="ARBA00025153"/>
    </source>
</evidence>
<comment type="catalytic activity">
    <reaction evidence="2 18 19">
        <text>(6R)-NADPHX = (6S)-NADPHX</text>
        <dbReference type="Rhea" id="RHEA:32227"/>
        <dbReference type="ChEBI" id="CHEBI:64076"/>
        <dbReference type="ChEBI" id="CHEBI:64077"/>
        <dbReference type="EC" id="5.1.99.6"/>
    </reaction>
</comment>
<keyword evidence="9 18" id="KW-0630">Potassium</keyword>
<feature type="domain" description="YjeF N-terminal" evidence="21">
    <location>
        <begin position="8"/>
        <end position="203"/>
    </location>
</feature>
<comment type="caution">
    <text evidence="22">The sequence shown here is derived from an EMBL/GenBank/DDBJ whole genome shotgun (WGS) entry which is preliminary data.</text>
</comment>
<dbReference type="SUPFAM" id="SSF53613">
    <property type="entry name" value="Ribokinase-like"/>
    <property type="match status" value="1"/>
</dbReference>
<feature type="binding site" evidence="18">
    <location>
        <position position="145"/>
    </location>
    <ligand>
        <name>(6S)-NADPHX</name>
        <dbReference type="ChEBI" id="CHEBI:64076"/>
    </ligand>
</feature>
<organism evidence="22 23">
    <name type="scientific">Campylobacter portucalensis</name>
    <dbReference type="NCBI Taxonomy" id="2608384"/>
    <lineage>
        <taxon>Bacteria</taxon>
        <taxon>Pseudomonadati</taxon>
        <taxon>Campylobacterota</taxon>
        <taxon>Epsilonproteobacteria</taxon>
        <taxon>Campylobacterales</taxon>
        <taxon>Campylobacteraceae</taxon>
        <taxon>Campylobacter</taxon>
    </lineage>
</organism>
<dbReference type="InterPro" id="IPR004443">
    <property type="entry name" value="YjeF_N_dom"/>
</dbReference>
<reference evidence="22 23" key="2">
    <citation type="submission" date="2020-03" db="EMBL/GenBank/DDBJ databases">
        <title>Campylobacter portucalensis sp. nov., a new species of Campylobacter isolated from the reproductive tract of bulls.</title>
        <authorList>
            <person name="Silva M.F."/>
            <person name="Pereira G."/>
            <person name="Carneiro C."/>
            <person name="Hemphill A."/>
            <person name="Mateus L."/>
            <person name="Lopes-Da-Costa L."/>
            <person name="Silva E."/>
        </authorList>
    </citation>
    <scope>NUCLEOTIDE SEQUENCE [LARGE SCALE GENOMIC DNA]</scope>
    <source>
        <strain evidence="22 23">FMV-PI01</strain>
    </source>
</reference>
<comment type="subunit">
    <text evidence="17">Homotetramer.</text>
</comment>
<dbReference type="GO" id="GO:0046872">
    <property type="term" value="F:metal ion binding"/>
    <property type="evidence" value="ECO:0007669"/>
    <property type="project" value="UniProtKB-UniRule"/>
</dbReference>
<dbReference type="GO" id="GO:0005524">
    <property type="term" value="F:ATP binding"/>
    <property type="evidence" value="ECO:0007669"/>
    <property type="project" value="UniProtKB-UniRule"/>
</dbReference>
<dbReference type="EC" id="5.1.99.6" evidence="19"/>
<dbReference type="AlphaFoldDB" id="A0A6L5WFU6"/>
<feature type="binding site" evidence="17">
    <location>
        <position position="244"/>
    </location>
    <ligand>
        <name>(6S)-NADPHX</name>
        <dbReference type="ChEBI" id="CHEBI:64076"/>
    </ligand>
</feature>
<comment type="function">
    <text evidence="18">Catalyzes the epimerization of the S- and R-forms of NAD(P)HX, a damaged form of NAD(P)H that is a result of enzymatic or heat-dependent hydration. This is a prerequisite for the S-specific NAD(P)H-hydrate dehydratase to allow the repair of both epimers of NAD(P)HX.</text>
</comment>
<keyword evidence="7 17" id="KW-0067">ATP-binding</keyword>
<dbReference type="EMBL" id="VWSJ01000001">
    <property type="protein sequence ID" value="MSN95759.1"/>
    <property type="molecule type" value="Genomic_DNA"/>
</dbReference>
<comment type="cofactor">
    <cofactor evidence="18 19">
        <name>K(+)</name>
        <dbReference type="ChEBI" id="CHEBI:29103"/>
    </cofactor>
    <text evidence="18 19">Binds 1 potassium ion per subunit.</text>
</comment>
<dbReference type="PIRSF" id="PIRSF017184">
    <property type="entry name" value="Nnr"/>
    <property type="match status" value="1"/>
</dbReference>
<dbReference type="GO" id="GO:0046496">
    <property type="term" value="P:nicotinamide nucleotide metabolic process"/>
    <property type="evidence" value="ECO:0007669"/>
    <property type="project" value="UniProtKB-UniRule"/>
</dbReference>
<feature type="domain" description="YjeF C-terminal" evidence="20">
    <location>
        <begin position="211"/>
        <end position="460"/>
    </location>
</feature>
<comment type="similarity">
    <text evidence="3 19">In the N-terminal section; belongs to the NnrE/AIBP family.</text>
</comment>
<dbReference type="Gene3D" id="3.40.50.10260">
    <property type="entry name" value="YjeF N-terminal domain"/>
    <property type="match status" value="1"/>
</dbReference>
<dbReference type="InterPro" id="IPR030677">
    <property type="entry name" value="Nnr"/>
</dbReference>
<evidence type="ECO:0000259" key="20">
    <source>
        <dbReference type="PROSITE" id="PS51383"/>
    </source>
</evidence>
<feature type="binding site" evidence="17">
    <location>
        <position position="406"/>
    </location>
    <ligand>
        <name>AMP</name>
        <dbReference type="ChEBI" id="CHEBI:456215"/>
    </ligand>
</feature>